<dbReference type="AlphaFoldDB" id="A0A0F4YNB2"/>
<gene>
    <name evidence="4" type="ORF">T310_6672</name>
</gene>
<dbReference type="InterPro" id="IPR036291">
    <property type="entry name" value="NAD(P)-bd_dom_sf"/>
</dbReference>
<dbReference type="PANTHER" id="PTHR24320">
    <property type="entry name" value="RETINOL DEHYDROGENASE"/>
    <property type="match status" value="1"/>
</dbReference>
<keyword evidence="2" id="KW-0521">NADP</keyword>
<evidence type="ECO:0000256" key="2">
    <source>
        <dbReference type="ARBA" id="ARBA00022857"/>
    </source>
</evidence>
<dbReference type="GO" id="GO:0016491">
    <property type="term" value="F:oxidoreductase activity"/>
    <property type="evidence" value="ECO:0007669"/>
    <property type="project" value="UniProtKB-KW"/>
</dbReference>
<keyword evidence="5" id="KW-1185">Reference proteome</keyword>
<sequence length="368" mass="41310">MTYQLPITAHLLRLLKKIKTHLLPTFGEMTGLFTYRKFSLSDTPPLTGKVAVLTGGQTGIGREITTQLLVHGIRKIFILGRSKQKFSEALEYWRSRRYTIEYDDKSRLSFVQCDLADIRSVKDSADQIMKATDRLDIVICNAGLGIANQYKLSPQGIEATFATDVVGHQVLVTLLLPFLKKTAVDYKTDTRIIVTSSSLHSLCRHLDLNLLKSPTPTRPAYYDGIWRYGRSKLGSLLFTRELSRRLLADPDPASKNIYVNAFFPGNIATEQADVWKKYLGGLLGWLVKKFLSVFGQSTEDAAASAMYLAASKDISDGAGTRGQYFVPIAKKRRTSSTAEDMILARSLWNWIDRQATETLGDEWPDSRQ</sequence>
<accession>A0A0F4YNB2</accession>
<evidence type="ECO:0000256" key="3">
    <source>
        <dbReference type="ARBA" id="ARBA00023002"/>
    </source>
</evidence>
<protein>
    <submittedName>
        <fullName evidence="4">Short chain dehydrogenase/reductase</fullName>
    </submittedName>
</protein>
<dbReference type="OrthoDB" id="191139at2759"/>
<dbReference type="STRING" id="1408163.A0A0F4YNB2"/>
<keyword evidence="3" id="KW-0560">Oxidoreductase</keyword>
<dbReference type="RefSeq" id="XP_013325948.1">
    <property type="nucleotide sequence ID" value="XM_013470494.1"/>
</dbReference>
<dbReference type="EMBL" id="LASV01000357">
    <property type="protein sequence ID" value="KKA19336.1"/>
    <property type="molecule type" value="Genomic_DNA"/>
</dbReference>
<reference evidence="4 5" key="1">
    <citation type="submission" date="2015-04" db="EMBL/GenBank/DDBJ databases">
        <authorList>
            <person name="Heijne W.H."/>
            <person name="Fedorova N.D."/>
            <person name="Nierman W.C."/>
            <person name="Vollebregt A.W."/>
            <person name="Zhao Z."/>
            <person name="Wu L."/>
            <person name="Kumar M."/>
            <person name="Stam H."/>
            <person name="van den Berg M.A."/>
            <person name="Pel H.J."/>
        </authorList>
    </citation>
    <scope>NUCLEOTIDE SEQUENCE [LARGE SCALE GENOMIC DNA]</scope>
    <source>
        <strain evidence="4 5">CBS 393.64</strain>
    </source>
</reference>
<comment type="caution">
    <text evidence="4">The sequence shown here is derived from an EMBL/GenBank/DDBJ whole genome shotgun (WGS) entry which is preliminary data.</text>
</comment>
<dbReference type="Proteomes" id="UP000053958">
    <property type="component" value="Unassembled WGS sequence"/>
</dbReference>
<dbReference type="Pfam" id="PF00106">
    <property type="entry name" value="adh_short"/>
    <property type="match status" value="1"/>
</dbReference>
<dbReference type="InterPro" id="IPR002347">
    <property type="entry name" value="SDR_fam"/>
</dbReference>
<organism evidence="4 5">
    <name type="scientific">Rasamsonia emersonii (strain ATCC 16479 / CBS 393.64 / IMI 116815)</name>
    <dbReference type="NCBI Taxonomy" id="1408163"/>
    <lineage>
        <taxon>Eukaryota</taxon>
        <taxon>Fungi</taxon>
        <taxon>Dikarya</taxon>
        <taxon>Ascomycota</taxon>
        <taxon>Pezizomycotina</taxon>
        <taxon>Eurotiomycetes</taxon>
        <taxon>Eurotiomycetidae</taxon>
        <taxon>Eurotiales</taxon>
        <taxon>Trichocomaceae</taxon>
        <taxon>Rasamsonia</taxon>
    </lineage>
</organism>
<evidence type="ECO:0000313" key="5">
    <source>
        <dbReference type="Proteomes" id="UP000053958"/>
    </source>
</evidence>
<comment type="similarity">
    <text evidence="1">Belongs to the short-chain dehydrogenases/reductases (SDR) family.</text>
</comment>
<dbReference type="SUPFAM" id="SSF51735">
    <property type="entry name" value="NAD(P)-binding Rossmann-fold domains"/>
    <property type="match status" value="1"/>
</dbReference>
<evidence type="ECO:0000256" key="1">
    <source>
        <dbReference type="ARBA" id="ARBA00006484"/>
    </source>
</evidence>
<dbReference type="PANTHER" id="PTHR24320:SF154">
    <property type="entry name" value="OXIDOREDUCTASE, SHORT-CHAIN DEHYDROGENASE_REDUCTASE FAMILY (AFU_ORTHOLOGUE AFUA_2G04560)"/>
    <property type="match status" value="1"/>
</dbReference>
<dbReference type="PRINTS" id="PR00081">
    <property type="entry name" value="GDHRDH"/>
</dbReference>
<evidence type="ECO:0000313" key="4">
    <source>
        <dbReference type="EMBL" id="KKA19336.1"/>
    </source>
</evidence>
<dbReference type="GeneID" id="25318967"/>
<dbReference type="Gene3D" id="3.40.50.720">
    <property type="entry name" value="NAD(P)-binding Rossmann-like Domain"/>
    <property type="match status" value="1"/>
</dbReference>
<name>A0A0F4YNB2_RASE3</name>
<proteinExistence type="inferred from homology"/>